<proteinExistence type="predicted"/>
<dbReference type="Proteomes" id="UP000275846">
    <property type="component" value="Unassembled WGS sequence"/>
</dbReference>
<dbReference type="EMBL" id="UYSU01038120">
    <property type="protein sequence ID" value="VDL99869.1"/>
    <property type="molecule type" value="Genomic_DNA"/>
</dbReference>
<dbReference type="AlphaFoldDB" id="A0A183TAI6"/>
<protein>
    <submittedName>
        <fullName evidence="1 3">Uncharacterized protein</fullName>
    </submittedName>
</protein>
<accession>A0A183TAI6</accession>
<dbReference type="WBParaSite" id="SSLN_0001399601-mRNA-1">
    <property type="protein sequence ID" value="SSLN_0001399601-mRNA-1"/>
    <property type="gene ID" value="SSLN_0001399601"/>
</dbReference>
<evidence type="ECO:0000313" key="1">
    <source>
        <dbReference type="EMBL" id="VDL99869.1"/>
    </source>
</evidence>
<organism evidence="3">
    <name type="scientific">Schistocephalus solidus</name>
    <name type="common">Tapeworm</name>
    <dbReference type="NCBI Taxonomy" id="70667"/>
    <lineage>
        <taxon>Eukaryota</taxon>
        <taxon>Metazoa</taxon>
        <taxon>Spiralia</taxon>
        <taxon>Lophotrochozoa</taxon>
        <taxon>Platyhelminthes</taxon>
        <taxon>Cestoda</taxon>
        <taxon>Eucestoda</taxon>
        <taxon>Diphyllobothriidea</taxon>
        <taxon>Diphyllobothriidae</taxon>
        <taxon>Schistocephalus</taxon>
    </lineage>
</organism>
<sequence>MRVRRVRPSRIVDQSLIGRSSVPSGVDSFLLTSDLAAVLPKQATRTACFPVLVCVSLRFVSFAFPGALRNIILMGKRLKATKPANEARFSEQVYLEEVRTGYAIFWSGHPKAERRDASVTFAIRNDIVGRLPCLLQGINDCLINLRLPLRRDKFATIITASEHPLTRQQTNSSRIYMPSW</sequence>
<reference evidence="1 2" key="2">
    <citation type="submission" date="2018-11" db="EMBL/GenBank/DDBJ databases">
        <authorList>
            <consortium name="Pathogen Informatics"/>
        </authorList>
    </citation>
    <scope>NUCLEOTIDE SEQUENCE [LARGE SCALE GENOMIC DNA]</scope>
    <source>
        <strain evidence="1 2">NST_G2</strain>
    </source>
</reference>
<evidence type="ECO:0000313" key="3">
    <source>
        <dbReference type="WBParaSite" id="SSLN_0001399601-mRNA-1"/>
    </source>
</evidence>
<keyword evidence="2" id="KW-1185">Reference proteome</keyword>
<gene>
    <name evidence="1" type="ORF">SSLN_LOCUS13484</name>
</gene>
<reference evidence="3" key="1">
    <citation type="submission" date="2016-06" db="UniProtKB">
        <authorList>
            <consortium name="WormBaseParasite"/>
        </authorList>
    </citation>
    <scope>IDENTIFICATION</scope>
</reference>
<name>A0A183TAI6_SCHSO</name>
<evidence type="ECO:0000313" key="2">
    <source>
        <dbReference type="Proteomes" id="UP000275846"/>
    </source>
</evidence>